<gene>
    <name evidence="2" type="ORF">J1899_09335</name>
</gene>
<evidence type="ECO:0000313" key="2">
    <source>
        <dbReference type="EMBL" id="QVY63226.1"/>
    </source>
</evidence>
<keyword evidence="1" id="KW-0472">Membrane</keyword>
<name>A0ABX8FGT6_9BACI</name>
<reference evidence="2 3" key="1">
    <citation type="submission" date="2021-03" db="EMBL/GenBank/DDBJ databases">
        <title>The first data on the complete genome of the tetrodotoxin-producing bacterium.</title>
        <authorList>
            <person name="Melnikova D.I."/>
            <person name="Nijland R."/>
            <person name="Magarlamov T.Y."/>
        </authorList>
    </citation>
    <scope>NUCLEOTIDE SEQUENCE [LARGE SCALE GENOMIC DNA]</scope>
    <source>
        <strain evidence="2 3">1839</strain>
    </source>
</reference>
<dbReference type="RefSeq" id="WP_214478476.1">
    <property type="nucleotide sequence ID" value="NZ_CP071709.1"/>
</dbReference>
<dbReference type="Proteomes" id="UP000679247">
    <property type="component" value="Chromosome"/>
</dbReference>
<protein>
    <submittedName>
        <fullName evidence="2">Uncharacterized protein</fullName>
    </submittedName>
</protein>
<evidence type="ECO:0000313" key="3">
    <source>
        <dbReference type="Proteomes" id="UP000679247"/>
    </source>
</evidence>
<organism evidence="2 3">
    <name type="scientific">Cytobacillus gottheilii</name>
    <dbReference type="NCBI Taxonomy" id="859144"/>
    <lineage>
        <taxon>Bacteria</taxon>
        <taxon>Bacillati</taxon>
        <taxon>Bacillota</taxon>
        <taxon>Bacilli</taxon>
        <taxon>Bacillales</taxon>
        <taxon>Bacillaceae</taxon>
        <taxon>Cytobacillus</taxon>
    </lineage>
</organism>
<dbReference type="EMBL" id="CP071709">
    <property type="protein sequence ID" value="QVY63226.1"/>
    <property type="molecule type" value="Genomic_DNA"/>
</dbReference>
<keyword evidence="3" id="KW-1185">Reference proteome</keyword>
<accession>A0ABX8FGT6</accession>
<keyword evidence="1" id="KW-1133">Transmembrane helix</keyword>
<evidence type="ECO:0000256" key="1">
    <source>
        <dbReference type="SAM" id="Phobius"/>
    </source>
</evidence>
<proteinExistence type="predicted"/>
<keyword evidence="1" id="KW-0812">Transmembrane</keyword>
<feature type="transmembrane region" description="Helical" evidence="1">
    <location>
        <begin position="46"/>
        <end position="65"/>
    </location>
</feature>
<sequence length="72" mass="7612">MNKRKKTLILTFVMAFLATAIALPMLSALGVPSFSVVLVSLFGGGNIWALIFSLILILSIGLGVGKLTKSFT</sequence>